<evidence type="ECO:0000313" key="1">
    <source>
        <dbReference type="EMBL" id="KAJ7750555.1"/>
    </source>
</evidence>
<keyword evidence="2" id="KW-1185">Reference proteome</keyword>
<evidence type="ECO:0000313" key="2">
    <source>
        <dbReference type="Proteomes" id="UP001215598"/>
    </source>
</evidence>
<organism evidence="1 2">
    <name type="scientific">Mycena metata</name>
    <dbReference type="NCBI Taxonomy" id="1033252"/>
    <lineage>
        <taxon>Eukaryota</taxon>
        <taxon>Fungi</taxon>
        <taxon>Dikarya</taxon>
        <taxon>Basidiomycota</taxon>
        <taxon>Agaricomycotina</taxon>
        <taxon>Agaricomycetes</taxon>
        <taxon>Agaricomycetidae</taxon>
        <taxon>Agaricales</taxon>
        <taxon>Marasmiineae</taxon>
        <taxon>Mycenaceae</taxon>
        <taxon>Mycena</taxon>
    </lineage>
</organism>
<gene>
    <name evidence="1" type="ORF">B0H16DRAFT_1460660</name>
</gene>
<reference evidence="1" key="1">
    <citation type="submission" date="2023-03" db="EMBL/GenBank/DDBJ databases">
        <title>Massive genome expansion in bonnet fungi (Mycena s.s.) driven by repeated elements and novel gene families across ecological guilds.</title>
        <authorList>
            <consortium name="Lawrence Berkeley National Laboratory"/>
            <person name="Harder C.B."/>
            <person name="Miyauchi S."/>
            <person name="Viragh M."/>
            <person name="Kuo A."/>
            <person name="Thoen E."/>
            <person name="Andreopoulos B."/>
            <person name="Lu D."/>
            <person name="Skrede I."/>
            <person name="Drula E."/>
            <person name="Henrissat B."/>
            <person name="Morin E."/>
            <person name="Kohler A."/>
            <person name="Barry K."/>
            <person name="LaButti K."/>
            <person name="Morin E."/>
            <person name="Salamov A."/>
            <person name="Lipzen A."/>
            <person name="Mereny Z."/>
            <person name="Hegedus B."/>
            <person name="Baldrian P."/>
            <person name="Stursova M."/>
            <person name="Weitz H."/>
            <person name="Taylor A."/>
            <person name="Grigoriev I.V."/>
            <person name="Nagy L.G."/>
            <person name="Martin F."/>
            <person name="Kauserud H."/>
        </authorList>
    </citation>
    <scope>NUCLEOTIDE SEQUENCE</scope>
    <source>
        <strain evidence="1">CBHHK182m</strain>
    </source>
</reference>
<sequence length="251" mass="26645">MAIKAAYSGCTNGDGAASLRRFDVQVHADTVVSEIDETARPRVRSDLEFWVESRSVAVILLCRCCPTNSRSPGSRALILLRNLVQSAASLLRVVVPAVFCLCGYAASNSGVYSRSDFAVFNSHSTFLSRGFSFERSVYPFLAPGCTRGIRNSERLSLGALLSSWLASTIRSSTARPIVSTVECLRALAAFGGNVVVSYLWLLCGGGSTPNLIARSRGARSARAAPSPAAATIPNDALNGNLSSLPPPNQCR</sequence>
<dbReference type="EMBL" id="JARKIB010000065">
    <property type="protein sequence ID" value="KAJ7750555.1"/>
    <property type="molecule type" value="Genomic_DNA"/>
</dbReference>
<proteinExistence type="predicted"/>
<dbReference type="Proteomes" id="UP001215598">
    <property type="component" value="Unassembled WGS sequence"/>
</dbReference>
<protein>
    <submittedName>
        <fullName evidence="1">Uncharacterized protein</fullName>
    </submittedName>
</protein>
<accession>A0AAD7IU81</accession>
<comment type="caution">
    <text evidence="1">The sequence shown here is derived from an EMBL/GenBank/DDBJ whole genome shotgun (WGS) entry which is preliminary data.</text>
</comment>
<name>A0AAD7IU81_9AGAR</name>
<dbReference type="AlphaFoldDB" id="A0AAD7IU81"/>